<dbReference type="AlphaFoldDB" id="A0A1B0AD83"/>
<feature type="signal peptide" evidence="1">
    <location>
        <begin position="1"/>
        <end position="20"/>
    </location>
</feature>
<reference evidence="3" key="1">
    <citation type="submission" date="2014-03" db="EMBL/GenBank/DDBJ databases">
        <authorList>
            <person name="Aksoy S."/>
            <person name="Warren W."/>
            <person name="Wilson R.K."/>
        </authorList>
    </citation>
    <scope>NUCLEOTIDE SEQUENCE [LARGE SCALE GENOMIC DNA]</scope>
    <source>
        <strain evidence="3">IAEA</strain>
    </source>
</reference>
<reference evidence="2" key="2">
    <citation type="submission" date="2020-05" db="UniProtKB">
        <authorList>
            <consortium name="EnsemblMetazoa"/>
        </authorList>
    </citation>
    <scope>IDENTIFICATION</scope>
    <source>
        <strain evidence="2">IAEA</strain>
    </source>
</reference>
<dbReference type="VEuPathDB" id="VectorBase:GPAI041872"/>
<dbReference type="Proteomes" id="UP000092445">
    <property type="component" value="Unassembled WGS sequence"/>
</dbReference>
<keyword evidence="3" id="KW-1185">Reference proteome</keyword>
<name>A0A1B0AD83_GLOPL</name>
<feature type="chain" id="PRO_5008403802" evidence="1">
    <location>
        <begin position="21"/>
        <end position="178"/>
    </location>
</feature>
<protein>
    <submittedName>
        <fullName evidence="2">Uncharacterized protein</fullName>
    </submittedName>
</protein>
<evidence type="ECO:0000256" key="1">
    <source>
        <dbReference type="SAM" id="SignalP"/>
    </source>
</evidence>
<keyword evidence="1" id="KW-0732">Signal</keyword>
<evidence type="ECO:0000313" key="3">
    <source>
        <dbReference type="Proteomes" id="UP000092445"/>
    </source>
</evidence>
<evidence type="ECO:0000313" key="2">
    <source>
        <dbReference type="EnsemblMetazoa" id="GPAI041872-PA"/>
    </source>
</evidence>
<sequence length="178" mass="20805">MRTSTLVVLGLLLIIQHSSPSPVAEVDSTDSQHELDRNSELYKKVASDFVKRALPYCENFRKISEQMLEDIEEHKTDSQYNDVKDRLEEFIEATDHLGNADQEEVLKYMLRLVEHLVGAIYEYKQPEAKKNLFYALLDKHEDEELLEAFEKSFQEYFDGFDAQYGENFNDNGKERVTI</sequence>
<accession>A0A1B0AD83</accession>
<dbReference type="EnsemblMetazoa" id="GPAI041872-RA">
    <property type="protein sequence ID" value="GPAI041872-PA"/>
    <property type="gene ID" value="GPAI041872"/>
</dbReference>
<proteinExistence type="predicted"/>
<organism evidence="2 3">
    <name type="scientific">Glossina pallidipes</name>
    <name type="common">Tsetse fly</name>
    <dbReference type="NCBI Taxonomy" id="7398"/>
    <lineage>
        <taxon>Eukaryota</taxon>
        <taxon>Metazoa</taxon>
        <taxon>Ecdysozoa</taxon>
        <taxon>Arthropoda</taxon>
        <taxon>Hexapoda</taxon>
        <taxon>Insecta</taxon>
        <taxon>Pterygota</taxon>
        <taxon>Neoptera</taxon>
        <taxon>Endopterygota</taxon>
        <taxon>Diptera</taxon>
        <taxon>Brachycera</taxon>
        <taxon>Muscomorpha</taxon>
        <taxon>Hippoboscoidea</taxon>
        <taxon>Glossinidae</taxon>
        <taxon>Glossina</taxon>
    </lineage>
</organism>